<organism evidence="1 2">
    <name type="scientific">Sinobaca qinghaiensis</name>
    <dbReference type="NCBI Taxonomy" id="342944"/>
    <lineage>
        <taxon>Bacteria</taxon>
        <taxon>Bacillati</taxon>
        <taxon>Bacillota</taxon>
        <taxon>Bacilli</taxon>
        <taxon>Bacillales</taxon>
        <taxon>Sporolactobacillaceae</taxon>
        <taxon>Sinobaca</taxon>
    </lineage>
</organism>
<reference evidence="1 2" key="1">
    <citation type="submission" date="2018-09" db="EMBL/GenBank/DDBJ databases">
        <title>Genomic Encyclopedia of Archaeal and Bacterial Type Strains, Phase II (KMG-II): from individual species to whole genera.</title>
        <authorList>
            <person name="Goeker M."/>
        </authorList>
    </citation>
    <scope>NUCLEOTIDE SEQUENCE [LARGE SCALE GENOMIC DNA]</scope>
    <source>
        <strain evidence="1 2">DSM 17008</strain>
    </source>
</reference>
<evidence type="ECO:0000313" key="1">
    <source>
        <dbReference type="EMBL" id="RKD76045.1"/>
    </source>
</evidence>
<dbReference type="OrthoDB" id="2969981at2"/>
<proteinExistence type="predicted"/>
<sequence length="79" mass="8941">MGSQAGQSLKIGANYTAKELDSFVENTHVTLIATNENYLFSDPNRQFKVIHEVQGYFDHSKEIGGKEYIEKKAYIVEKA</sequence>
<comment type="caution">
    <text evidence="1">The sequence shown here is derived from an EMBL/GenBank/DDBJ whole genome shotgun (WGS) entry which is preliminary data.</text>
</comment>
<evidence type="ECO:0000313" key="2">
    <source>
        <dbReference type="Proteomes" id="UP000285120"/>
    </source>
</evidence>
<accession>A0A419V7K2</accession>
<keyword evidence="2" id="KW-1185">Reference proteome</keyword>
<name>A0A419V7K2_9BACL</name>
<protein>
    <submittedName>
        <fullName evidence="1">Uncharacterized protein</fullName>
    </submittedName>
</protein>
<dbReference type="RefSeq" id="WP_120191465.1">
    <property type="nucleotide sequence ID" value="NZ_RAPK01000006.1"/>
</dbReference>
<gene>
    <name evidence="1" type="ORF">ATL39_0257</name>
</gene>
<dbReference type="Proteomes" id="UP000285120">
    <property type="component" value="Unassembled WGS sequence"/>
</dbReference>
<dbReference type="EMBL" id="RAPK01000006">
    <property type="protein sequence ID" value="RKD76045.1"/>
    <property type="molecule type" value="Genomic_DNA"/>
</dbReference>
<dbReference type="AlphaFoldDB" id="A0A419V7K2"/>